<dbReference type="Pfam" id="PF13687">
    <property type="entry name" value="DUF4153"/>
    <property type="match status" value="1"/>
</dbReference>
<feature type="transmembrane region" description="Helical" evidence="1">
    <location>
        <begin position="247"/>
        <end position="266"/>
    </location>
</feature>
<dbReference type="InterPro" id="IPR025291">
    <property type="entry name" value="DUF4153"/>
</dbReference>
<keyword evidence="1" id="KW-0472">Membrane</keyword>
<dbReference type="EMBL" id="VSSQ01031282">
    <property type="protein sequence ID" value="MPM82108.1"/>
    <property type="molecule type" value="Genomic_DNA"/>
</dbReference>
<feature type="transmembrane region" description="Helical" evidence="1">
    <location>
        <begin position="133"/>
        <end position="157"/>
    </location>
</feature>
<gene>
    <name evidence="2" type="ORF">SDC9_129166</name>
</gene>
<name>A0A645CZ24_9ZZZZ</name>
<sequence>MFGFVVLPFRHFFQRFKTLIQFTSTRLGKDRSLPAKVIILIVLIISIILLYTAGNLLSQADIGFRQILGSLFNWVRLENIRPTLFRFLISLPIGAYLYGLFFGLYQEQAKLRPAWRERWESQLLNLRHVPTSLWSSILSVFALLYVAFFLLQGSYLFGAFFRTLPDHMTAAQYARQGFFELCAITTLNFALLGFAWLSHHQPIRHSTAMFSLFFVILGESVVFSMIAASKLLLYIQRFGFTPLRIQSFWFIGVLLAACLAASYSLLTGKRSYKIWILYSGVSLAITQIL</sequence>
<protein>
    <submittedName>
        <fullName evidence="2">Uncharacterized protein</fullName>
    </submittedName>
</protein>
<evidence type="ECO:0000313" key="2">
    <source>
        <dbReference type="EMBL" id="MPM82108.1"/>
    </source>
</evidence>
<keyword evidence="1" id="KW-0812">Transmembrane</keyword>
<feature type="transmembrane region" description="Helical" evidence="1">
    <location>
        <begin position="37"/>
        <end position="57"/>
    </location>
</feature>
<dbReference type="AlphaFoldDB" id="A0A645CZ24"/>
<proteinExistence type="predicted"/>
<evidence type="ECO:0000256" key="1">
    <source>
        <dbReference type="SAM" id="Phobius"/>
    </source>
</evidence>
<organism evidence="2">
    <name type="scientific">bioreactor metagenome</name>
    <dbReference type="NCBI Taxonomy" id="1076179"/>
    <lineage>
        <taxon>unclassified sequences</taxon>
        <taxon>metagenomes</taxon>
        <taxon>ecological metagenomes</taxon>
    </lineage>
</organism>
<comment type="caution">
    <text evidence="2">The sequence shown here is derived from an EMBL/GenBank/DDBJ whole genome shotgun (WGS) entry which is preliminary data.</text>
</comment>
<reference evidence="2" key="1">
    <citation type="submission" date="2019-08" db="EMBL/GenBank/DDBJ databases">
        <authorList>
            <person name="Kucharzyk K."/>
            <person name="Murdoch R.W."/>
            <person name="Higgins S."/>
            <person name="Loffler F."/>
        </authorList>
    </citation>
    <scope>NUCLEOTIDE SEQUENCE</scope>
</reference>
<keyword evidence="1" id="KW-1133">Transmembrane helix</keyword>
<accession>A0A645CZ24</accession>
<feature type="transmembrane region" description="Helical" evidence="1">
    <location>
        <begin position="84"/>
        <end position="105"/>
    </location>
</feature>
<feature type="transmembrane region" description="Helical" evidence="1">
    <location>
        <begin position="209"/>
        <end position="235"/>
    </location>
</feature>
<feature type="transmembrane region" description="Helical" evidence="1">
    <location>
        <begin position="178"/>
        <end position="197"/>
    </location>
</feature>